<accession>A0A1T4Y6G4</accession>
<gene>
    <name evidence="1" type="ORF">SAMN02745130_03973</name>
</gene>
<organism evidence="1 2">
    <name type="scientific">Thiothrix eikelboomii</name>
    <dbReference type="NCBI Taxonomy" id="92487"/>
    <lineage>
        <taxon>Bacteria</taxon>
        <taxon>Pseudomonadati</taxon>
        <taxon>Pseudomonadota</taxon>
        <taxon>Gammaproteobacteria</taxon>
        <taxon>Thiotrichales</taxon>
        <taxon>Thiotrichaceae</taxon>
        <taxon>Thiothrix</taxon>
    </lineage>
</organism>
<dbReference type="OrthoDB" id="8908072at2"/>
<dbReference type="Proteomes" id="UP000190460">
    <property type="component" value="Unassembled WGS sequence"/>
</dbReference>
<sequence>MQVTLDVPEQLGLDYTLPELAKQIKLYAALAMFQVGKISAGFACEFAGVDRYRFYEECAKHKIPVIHYEPGELEAELEYLCNS</sequence>
<evidence type="ECO:0000313" key="2">
    <source>
        <dbReference type="Proteomes" id="UP000190460"/>
    </source>
</evidence>
<dbReference type="Pfam" id="PF03683">
    <property type="entry name" value="UPF0175"/>
    <property type="match status" value="1"/>
</dbReference>
<evidence type="ECO:0000313" key="1">
    <source>
        <dbReference type="EMBL" id="SKA97253.1"/>
    </source>
</evidence>
<name>A0A1T4Y6G4_9GAMM</name>
<dbReference type="STRING" id="92487.SAMN02745130_03973"/>
<keyword evidence="2" id="KW-1185">Reference proteome</keyword>
<dbReference type="EMBL" id="FUYB01000043">
    <property type="protein sequence ID" value="SKA97253.1"/>
    <property type="molecule type" value="Genomic_DNA"/>
</dbReference>
<reference evidence="1 2" key="1">
    <citation type="submission" date="2017-02" db="EMBL/GenBank/DDBJ databases">
        <authorList>
            <person name="Peterson S.W."/>
        </authorList>
    </citation>
    <scope>NUCLEOTIDE SEQUENCE [LARGE SCALE GENOMIC DNA]</scope>
    <source>
        <strain evidence="1 2">ATCC 49788</strain>
    </source>
</reference>
<dbReference type="RefSeq" id="WP_078924375.1">
    <property type="nucleotide sequence ID" value="NZ_FUYB01000043.1"/>
</dbReference>
<dbReference type="AlphaFoldDB" id="A0A1T4Y6G4"/>
<proteinExistence type="predicted"/>
<dbReference type="InterPro" id="IPR005368">
    <property type="entry name" value="UPF0175"/>
</dbReference>
<protein>
    <submittedName>
        <fullName evidence="1">Uncharacterized protein family (UPF0175)</fullName>
    </submittedName>
</protein>